<keyword evidence="2" id="KW-1185">Reference proteome</keyword>
<dbReference type="Proteomes" id="UP000030401">
    <property type="component" value="Unassembled WGS sequence"/>
</dbReference>
<evidence type="ECO:0000313" key="1">
    <source>
        <dbReference type="EMBL" id="KGX86336.1"/>
    </source>
</evidence>
<name>A0A0A5FZS9_9BACI</name>
<gene>
    <name evidence="1" type="ORF">N784_05140</name>
</gene>
<dbReference type="EMBL" id="AVPG01000014">
    <property type="protein sequence ID" value="KGX86336.1"/>
    <property type="molecule type" value="Genomic_DNA"/>
</dbReference>
<accession>A0A0A5FZS9</accession>
<evidence type="ECO:0000313" key="2">
    <source>
        <dbReference type="Proteomes" id="UP000030401"/>
    </source>
</evidence>
<proteinExistence type="predicted"/>
<protein>
    <submittedName>
        <fullName evidence="1">Uncharacterized protein</fullName>
    </submittedName>
</protein>
<dbReference type="AlphaFoldDB" id="A0A0A5FZS9"/>
<comment type="caution">
    <text evidence="1">The sequence shown here is derived from an EMBL/GenBank/DDBJ whole genome shotgun (WGS) entry which is preliminary data.</text>
</comment>
<organism evidence="1 2">
    <name type="scientific">Pontibacillus litoralis JSM 072002</name>
    <dbReference type="NCBI Taxonomy" id="1385512"/>
    <lineage>
        <taxon>Bacteria</taxon>
        <taxon>Bacillati</taxon>
        <taxon>Bacillota</taxon>
        <taxon>Bacilli</taxon>
        <taxon>Bacillales</taxon>
        <taxon>Bacillaceae</taxon>
        <taxon>Pontibacillus</taxon>
    </lineage>
</organism>
<sequence>MDVEEHDIRDILEYIIGEVERGESASALEVIERLKEHLRLIE</sequence>
<reference evidence="1 2" key="1">
    <citation type="submission" date="2013-08" db="EMBL/GenBank/DDBJ databases">
        <authorList>
            <person name="Huang J."/>
            <person name="Wang G."/>
        </authorList>
    </citation>
    <scope>NUCLEOTIDE SEQUENCE [LARGE SCALE GENOMIC DNA]</scope>
    <source>
        <strain evidence="1 2">JSM 072002</strain>
    </source>
</reference>